<dbReference type="NCBIfam" id="TIGR01575">
    <property type="entry name" value="rimI"/>
    <property type="match status" value="1"/>
</dbReference>
<feature type="domain" description="N-acetyltransferase" evidence="6">
    <location>
        <begin position="13"/>
        <end position="167"/>
    </location>
</feature>
<dbReference type="PANTHER" id="PTHR43420">
    <property type="entry name" value="ACETYLTRANSFERASE"/>
    <property type="match status" value="1"/>
</dbReference>
<dbReference type="OrthoDB" id="9796919at2"/>
<evidence type="ECO:0000256" key="5">
    <source>
        <dbReference type="HAMAP-Rule" id="MF_02210"/>
    </source>
</evidence>
<accession>A0A4P6UPW9</accession>
<dbReference type="InterPro" id="IPR043690">
    <property type="entry name" value="RimI"/>
</dbReference>
<keyword evidence="3 5" id="KW-0808">Transferase</keyword>
<dbReference type="RefSeq" id="WP_131282284.1">
    <property type="nucleotide sequence ID" value="NZ_CP031395.1"/>
</dbReference>
<dbReference type="GO" id="GO:0005737">
    <property type="term" value="C:cytoplasm"/>
    <property type="evidence" value="ECO:0007669"/>
    <property type="project" value="UniProtKB-SubCell"/>
</dbReference>
<comment type="catalytic activity">
    <reaction evidence="5">
        <text>N-terminal L-alanyl-[ribosomal protein bS18] + acetyl-CoA = N-terminal N(alpha)-acetyl-L-alanyl-[ribosomal protein bS18] + CoA + H(+)</text>
        <dbReference type="Rhea" id="RHEA:43756"/>
        <dbReference type="Rhea" id="RHEA-COMP:10676"/>
        <dbReference type="Rhea" id="RHEA-COMP:10677"/>
        <dbReference type="ChEBI" id="CHEBI:15378"/>
        <dbReference type="ChEBI" id="CHEBI:57287"/>
        <dbReference type="ChEBI" id="CHEBI:57288"/>
        <dbReference type="ChEBI" id="CHEBI:64718"/>
        <dbReference type="ChEBI" id="CHEBI:83683"/>
        <dbReference type="EC" id="2.3.1.266"/>
    </reaction>
</comment>
<dbReference type="EMBL" id="CP031395">
    <property type="protein sequence ID" value="QBK06370.1"/>
    <property type="molecule type" value="Genomic_DNA"/>
</dbReference>
<gene>
    <name evidence="5 7" type="primary">rimI</name>
    <name evidence="7" type="ORF">DW355_04295</name>
</gene>
<comment type="caution">
    <text evidence="5">Lacks conserved residue(s) required for the propagation of feature annotation.</text>
</comment>
<evidence type="ECO:0000256" key="2">
    <source>
        <dbReference type="ARBA" id="ARBA00022490"/>
    </source>
</evidence>
<evidence type="ECO:0000256" key="3">
    <source>
        <dbReference type="ARBA" id="ARBA00022679"/>
    </source>
</evidence>
<dbReference type="GO" id="GO:0008999">
    <property type="term" value="F:protein-N-terminal-alanine acetyltransferase activity"/>
    <property type="evidence" value="ECO:0007669"/>
    <property type="project" value="UniProtKB-UniRule"/>
</dbReference>
<organism evidence="7 8">
    <name type="scientific">Hylemonella gracilis</name>
    <dbReference type="NCBI Taxonomy" id="80880"/>
    <lineage>
        <taxon>Bacteria</taxon>
        <taxon>Pseudomonadati</taxon>
        <taxon>Pseudomonadota</taxon>
        <taxon>Betaproteobacteria</taxon>
        <taxon>Burkholderiales</taxon>
        <taxon>Comamonadaceae</taxon>
        <taxon>Hylemonella</taxon>
    </lineage>
</organism>
<name>A0A4P6UPW9_9BURK</name>
<feature type="active site" description="Proton acceptor" evidence="5">
    <location>
        <position position="122"/>
    </location>
</feature>
<dbReference type="InterPro" id="IPR000182">
    <property type="entry name" value="GNAT_dom"/>
</dbReference>
<protein>
    <recommendedName>
        <fullName evidence="5">[Ribosomal protein bS18]-alanine N-acetyltransferase</fullName>
        <ecNumber evidence="5">2.3.1.266</ecNumber>
    </recommendedName>
</protein>
<dbReference type="CDD" id="cd04301">
    <property type="entry name" value="NAT_SF"/>
    <property type="match status" value="1"/>
</dbReference>
<evidence type="ECO:0000313" key="7">
    <source>
        <dbReference type="EMBL" id="QBK06370.1"/>
    </source>
</evidence>
<evidence type="ECO:0000259" key="6">
    <source>
        <dbReference type="PROSITE" id="PS51186"/>
    </source>
</evidence>
<dbReference type="KEGG" id="hgr:DW355_04295"/>
<dbReference type="Proteomes" id="UP000292939">
    <property type="component" value="Chromosome"/>
</dbReference>
<reference evidence="7 8" key="1">
    <citation type="submission" date="2018-07" db="EMBL/GenBank/DDBJ databases">
        <title>Exploring interactions and the metabolic potential of the ultra-small soil bacteria Hylemonella gracilis.</title>
        <authorList>
            <person name="Tyc O."/>
            <person name="Kulkarni P."/>
            <person name="Gawehns F."/>
            <person name="Hundscheid M."/>
            <person name="Zweers H."/>
            <person name="Garbeva P."/>
        </authorList>
    </citation>
    <scope>NUCLEOTIDE SEQUENCE [LARGE SCALE GENOMIC DNA]</scope>
    <source>
        <strain evidence="7 8">NS1</strain>
    </source>
</reference>
<dbReference type="PROSITE" id="PS51186">
    <property type="entry name" value="GNAT"/>
    <property type="match status" value="1"/>
</dbReference>
<dbReference type="InterPro" id="IPR006464">
    <property type="entry name" value="AcTrfase_RimI/Ard1"/>
</dbReference>
<evidence type="ECO:0000256" key="1">
    <source>
        <dbReference type="ARBA" id="ARBA00005395"/>
    </source>
</evidence>
<keyword evidence="2 5" id="KW-0963">Cytoplasm</keyword>
<proteinExistence type="inferred from homology"/>
<feature type="binding site" evidence="5">
    <location>
        <position position="127"/>
    </location>
    <ligand>
        <name>acetyl-CoA</name>
        <dbReference type="ChEBI" id="CHEBI:57288"/>
    </ligand>
</feature>
<dbReference type="AlphaFoldDB" id="A0A4P6UPW9"/>
<comment type="similarity">
    <text evidence="1 5">Belongs to the acetyltransferase family. RimI subfamily.</text>
</comment>
<dbReference type="Pfam" id="PF00583">
    <property type="entry name" value="Acetyltransf_1"/>
    <property type="match status" value="1"/>
</dbReference>
<feature type="active site" description="Proton donor" evidence="5">
    <location>
        <position position="134"/>
    </location>
</feature>
<evidence type="ECO:0000313" key="8">
    <source>
        <dbReference type="Proteomes" id="UP000292939"/>
    </source>
</evidence>
<keyword evidence="4 5" id="KW-0012">Acyltransferase</keyword>
<dbReference type="EC" id="2.3.1.266" evidence="5"/>
<dbReference type="InterPro" id="IPR016181">
    <property type="entry name" value="Acyl_CoA_acyltransferase"/>
</dbReference>
<comment type="function">
    <text evidence="5">Acetylates the N-terminal alanine of ribosomal protein bS18.</text>
</comment>
<dbReference type="SUPFAM" id="SSF55729">
    <property type="entry name" value="Acyl-CoA N-acyltransferases (Nat)"/>
    <property type="match status" value="1"/>
</dbReference>
<dbReference type="InterPro" id="IPR050680">
    <property type="entry name" value="YpeA/RimI_acetyltransf"/>
</dbReference>
<sequence>MSSPRPPGPPPEVRLEPLDAMRLDAVLHIEQRAYSHAWTRGNFLDGLRAGYHMRVLVAGEASAETVLGYYIVMQGVAEAHLLNITVAPEHQGQGWARLMLDALALWARGVPAQPPLELLWLEVRAGNRRAIHVYEAQGYRRVGLRKDYYPDGHGRREDAVVMNLSLAPVASVLRDHVHVPL</sequence>
<evidence type="ECO:0000256" key="4">
    <source>
        <dbReference type="ARBA" id="ARBA00023315"/>
    </source>
</evidence>
<dbReference type="Gene3D" id="3.40.630.30">
    <property type="match status" value="1"/>
</dbReference>
<dbReference type="HAMAP" id="MF_02210">
    <property type="entry name" value="RimI"/>
    <property type="match status" value="1"/>
</dbReference>
<comment type="subcellular location">
    <subcellularLocation>
        <location evidence="5">Cytoplasm</location>
    </subcellularLocation>
</comment>